<dbReference type="AlphaFoldDB" id="A0A2V2VGT5"/>
<evidence type="ECO:0000259" key="2">
    <source>
        <dbReference type="Pfam" id="PF20445"/>
    </source>
</evidence>
<dbReference type="VEuPathDB" id="TriTrypDB:TcCL_Unassigned03067"/>
<comment type="caution">
    <text evidence="4">The sequence shown here is derived from an EMBL/GenBank/DDBJ whole genome shotgun (WGS) entry which is preliminary data.</text>
</comment>
<feature type="domain" description="Retrotransposon hot spot protein N-terminal" evidence="2">
    <location>
        <begin position="336"/>
        <end position="401"/>
    </location>
</feature>
<dbReference type="VEuPathDB" id="TriTrypDB:TcG_10660"/>
<protein>
    <submittedName>
        <fullName evidence="4">Putative retrotransposon hot spot (RHS) protein</fullName>
    </submittedName>
</protein>
<dbReference type="VEuPathDB" id="TriTrypDB:C4B63_118g32"/>
<dbReference type="InterPro" id="IPR006518">
    <property type="entry name" value="Trypano_RHS"/>
</dbReference>
<evidence type="ECO:0000313" key="5">
    <source>
        <dbReference type="Proteomes" id="UP000246078"/>
    </source>
</evidence>
<dbReference type="VEuPathDB" id="TriTrypDB:TcCLB.506535.10"/>
<dbReference type="Pfam" id="PF24466">
    <property type="entry name" value="DUF7578"/>
    <property type="match status" value="2"/>
</dbReference>
<name>A0A2V2VGT5_TRYCR</name>
<feature type="domain" description="DUF7578" evidence="3">
    <location>
        <begin position="74"/>
        <end position="134"/>
    </location>
</feature>
<sequence>MPGGPMRVQGGNAESQASAVPQGDGQTRARQGFESETDEPDETRRGVEEMRRPQWTLESRVEDVMLEGSTSRINMRLNDFLRNHVGGRVVDEDHNVTMEMFVQDPDDYVQDQQLLEVILNLAAYRELEAIYKLHCEGVFSLWQWNIHERKDTATTFARGKLNAAISQVLNEERRETEERRWAEERARRRQKELTVATTIKDVLFRGRVRVMDMQLNDFLVMELDGMGVTPANRNVLLKEFIKDSTRYIRGTFLLRDIKACDRYKRMERAVRDEMDMEEDADDLCEKGVDNLLRWSLAAEEVKRSVHEVTKQFLDAAFIEFMSSITMSAPMKLEGCYESVYNARWHHVVEVPEGEGTGMYVREGEPQQSWTYRAVGDSLEKDDGAEQSGEAPPVLMVLTSDRDGRTRGRGMNPLVTAT</sequence>
<dbReference type="VEuPathDB" id="TriTrypDB:C3747_293g16"/>
<evidence type="ECO:0000256" key="1">
    <source>
        <dbReference type="SAM" id="MobiDB-lite"/>
    </source>
</evidence>
<evidence type="ECO:0000259" key="3">
    <source>
        <dbReference type="Pfam" id="PF24466"/>
    </source>
</evidence>
<dbReference type="VEuPathDB" id="TriTrypDB:TcCLB.507791.10"/>
<feature type="region of interest" description="Disordered" evidence="1">
    <location>
        <begin position="1"/>
        <end position="51"/>
    </location>
</feature>
<dbReference type="VEuPathDB" id="TriTrypDB:TcG_10237"/>
<feature type="domain" description="DUF7578" evidence="3">
    <location>
        <begin position="209"/>
        <end position="273"/>
    </location>
</feature>
<dbReference type="VEuPathDB" id="TriTrypDB:ECC02_004545"/>
<reference evidence="4 5" key="1">
    <citation type="journal article" date="2018" name="Microb. Genom.">
        <title>Expanding an expanded genome: long-read sequencing of Trypanosoma cruzi.</title>
        <authorList>
            <person name="Berna L."/>
            <person name="Rodriguez M."/>
            <person name="Chiribao M.L."/>
            <person name="Parodi-Talice A."/>
            <person name="Pita S."/>
            <person name="Rijo G."/>
            <person name="Alvarez-Valin F."/>
            <person name="Robello C."/>
        </authorList>
    </citation>
    <scope>NUCLEOTIDE SEQUENCE [LARGE SCALE GENOMIC DNA]</scope>
    <source>
        <strain evidence="4 5">TCC</strain>
    </source>
</reference>
<feature type="region of interest" description="Disordered" evidence="1">
    <location>
        <begin position="398"/>
        <end position="417"/>
    </location>
</feature>
<dbReference type="Proteomes" id="UP000246078">
    <property type="component" value="Unassembled WGS sequence"/>
</dbReference>
<feature type="compositionally biased region" description="Basic and acidic residues" evidence="1">
    <location>
        <begin position="42"/>
        <end position="51"/>
    </location>
</feature>
<dbReference type="VEuPathDB" id="TriTrypDB:TCSYLVIO_008117"/>
<dbReference type="NCBIfam" id="TIGR01631">
    <property type="entry name" value="Trypano_RHS"/>
    <property type="match status" value="2"/>
</dbReference>
<feature type="compositionally biased region" description="Polar residues" evidence="1">
    <location>
        <begin position="12"/>
        <end position="29"/>
    </location>
</feature>
<accession>A0A2V2VGT5</accession>
<dbReference type="InterPro" id="IPR046835">
    <property type="entry name" value="RHS_N"/>
</dbReference>
<evidence type="ECO:0000313" key="4">
    <source>
        <dbReference type="EMBL" id="PWU93563.1"/>
    </source>
</evidence>
<organism evidence="4 5">
    <name type="scientific">Trypanosoma cruzi</name>
    <dbReference type="NCBI Taxonomy" id="5693"/>
    <lineage>
        <taxon>Eukaryota</taxon>
        <taxon>Discoba</taxon>
        <taxon>Euglenozoa</taxon>
        <taxon>Kinetoplastea</taxon>
        <taxon>Metakinetoplastina</taxon>
        <taxon>Trypanosomatida</taxon>
        <taxon>Trypanosomatidae</taxon>
        <taxon>Trypanosoma</taxon>
        <taxon>Schizotrypanum</taxon>
    </lineage>
</organism>
<dbReference type="EMBL" id="PRFC01000293">
    <property type="protein sequence ID" value="PWU93563.1"/>
    <property type="molecule type" value="Genomic_DNA"/>
</dbReference>
<dbReference type="Pfam" id="PF20445">
    <property type="entry name" value="RHS_N"/>
    <property type="match status" value="1"/>
</dbReference>
<dbReference type="VEuPathDB" id="TriTrypDB:TCDM_11524"/>
<gene>
    <name evidence="4" type="ORF">C3747_293g16</name>
</gene>
<dbReference type="InterPro" id="IPR056000">
    <property type="entry name" value="DUF7578"/>
</dbReference>
<proteinExistence type="predicted"/>